<organism evidence="2 3">
    <name type="scientific">Mucilaginibacter conchicola</name>
    <dbReference type="NCBI Taxonomy" id="2303333"/>
    <lineage>
        <taxon>Bacteria</taxon>
        <taxon>Pseudomonadati</taxon>
        <taxon>Bacteroidota</taxon>
        <taxon>Sphingobacteriia</taxon>
        <taxon>Sphingobacteriales</taxon>
        <taxon>Sphingobacteriaceae</taxon>
        <taxon>Mucilaginibacter</taxon>
    </lineage>
</organism>
<dbReference type="Proteomes" id="UP000264217">
    <property type="component" value="Unassembled WGS sequence"/>
</dbReference>
<dbReference type="InterPro" id="IPR002711">
    <property type="entry name" value="HNH"/>
</dbReference>
<dbReference type="Gene3D" id="1.10.30.50">
    <property type="match status" value="1"/>
</dbReference>
<dbReference type="GO" id="GO:0003676">
    <property type="term" value="F:nucleic acid binding"/>
    <property type="evidence" value="ECO:0007669"/>
    <property type="project" value="InterPro"/>
</dbReference>
<evidence type="ECO:0000313" key="2">
    <source>
        <dbReference type="EMBL" id="RFZ90275.1"/>
    </source>
</evidence>
<dbReference type="EMBL" id="QWDC01000004">
    <property type="protein sequence ID" value="RFZ90275.1"/>
    <property type="molecule type" value="Genomic_DNA"/>
</dbReference>
<dbReference type="OrthoDB" id="9816185at2"/>
<protein>
    <recommendedName>
        <fullName evidence="1">HNH domain-containing protein</fullName>
    </recommendedName>
</protein>
<name>A0A372NPI0_9SPHI</name>
<dbReference type="RefSeq" id="WP_117393689.1">
    <property type="nucleotide sequence ID" value="NZ_QWDC01000004.1"/>
</dbReference>
<dbReference type="Pfam" id="PF01844">
    <property type="entry name" value="HNH"/>
    <property type="match status" value="1"/>
</dbReference>
<evidence type="ECO:0000259" key="1">
    <source>
        <dbReference type="Pfam" id="PF01844"/>
    </source>
</evidence>
<accession>A0A372NPI0</accession>
<dbReference type="GO" id="GO:0004519">
    <property type="term" value="F:endonuclease activity"/>
    <property type="evidence" value="ECO:0007669"/>
    <property type="project" value="InterPro"/>
</dbReference>
<keyword evidence="3" id="KW-1185">Reference proteome</keyword>
<dbReference type="GO" id="GO:0008270">
    <property type="term" value="F:zinc ion binding"/>
    <property type="evidence" value="ECO:0007669"/>
    <property type="project" value="InterPro"/>
</dbReference>
<comment type="caution">
    <text evidence="2">The sequence shown here is derived from an EMBL/GenBank/DDBJ whole genome shotgun (WGS) entry which is preliminary data.</text>
</comment>
<proteinExistence type="predicted"/>
<evidence type="ECO:0000313" key="3">
    <source>
        <dbReference type="Proteomes" id="UP000264217"/>
    </source>
</evidence>
<feature type="domain" description="HNH" evidence="1">
    <location>
        <begin position="100"/>
        <end position="142"/>
    </location>
</feature>
<reference evidence="2 3" key="1">
    <citation type="submission" date="2018-08" db="EMBL/GenBank/DDBJ databases">
        <title>Mucilaginibacter sp. MYSH2.</title>
        <authorList>
            <person name="Seo T."/>
        </authorList>
    </citation>
    <scope>NUCLEOTIDE SEQUENCE [LARGE SCALE GENOMIC DNA]</scope>
    <source>
        <strain evidence="2 3">MYSH2</strain>
    </source>
</reference>
<dbReference type="AlphaFoldDB" id="A0A372NPI0"/>
<sequence>MKNLKPYNANDFEFYDSVLSAKDSDDLRLRLSPVSGVIKAAFDIYATHFRDNGLASLVPGPTFILHKRDLISLYNYNSSAISRLRNEIERLQPQQLRTTCQYCTLTSNESMDHYVPKDEFPEYAVNPLNLFPSCSKCNQHKSFVWRNNEKRTTLNLYTDQLPDDQYLFVEVKLDEYSELEFEFYLENSGRIDDDVFSLIESHFKSLKLLKRMREKSIPLISELRNTICSRLKNLPYAVIKEEIRETAEANRLDFGRNYWKSVVELELIECPYFIRLLKIS</sequence>
<gene>
    <name evidence="2" type="ORF">D0C36_20985</name>
</gene>